<dbReference type="InterPro" id="IPR006170">
    <property type="entry name" value="PBP/GOBP"/>
</dbReference>
<gene>
    <name evidence="4" type="primary">OBP12</name>
    <name evidence="3" type="ORF">NEZAVI_LOCUS2437</name>
</gene>
<dbReference type="Gene3D" id="1.10.238.20">
    <property type="entry name" value="Pheromone/general odorant binding protein domain"/>
    <property type="match status" value="1"/>
</dbReference>
<dbReference type="GO" id="GO:0007608">
    <property type="term" value="P:sensory perception of smell"/>
    <property type="evidence" value="ECO:0007669"/>
    <property type="project" value="TreeGrafter"/>
</dbReference>
<evidence type="ECO:0000313" key="3">
    <source>
        <dbReference type="EMBL" id="CAH1391412.1"/>
    </source>
</evidence>
<dbReference type="InterPro" id="IPR036728">
    <property type="entry name" value="PBP_GOBP_sf"/>
</dbReference>
<evidence type="ECO:0000256" key="1">
    <source>
        <dbReference type="ARBA" id="ARBA00022729"/>
    </source>
</evidence>
<dbReference type="GO" id="GO:0005615">
    <property type="term" value="C:extracellular space"/>
    <property type="evidence" value="ECO:0007669"/>
    <property type="project" value="TreeGrafter"/>
</dbReference>
<reference evidence="4" key="1">
    <citation type="submission" date="2019-04" db="EMBL/GenBank/DDBJ databases">
        <title>Candidate genes coding for odorant binding proteins and chemosensory proteins identified from dissected antennae and mouthparts of the southern green stink bug Nezara viridula.</title>
        <authorList>
            <person name="Wu Z."/>
            <person name="Cui Y."/>
            <person name="Qu M."/>
            <person name="Lin J.-H."/>
        </authorList>
    </citation>
    <scope>NUCLEOTIDE SEQUENCE</scope>
</reference>
<feature type="chain" id="PRO_5040601662" evidence="2">
    <location>
        <begin position="20"/>
        <end position="148"/>
    </location>
</feature>
<keyword evidence="1 2" id="KW-0732">Signal</keyword>
<evidence type="ECO:0000313" key="4">
    <source>
        <dbReference type="EMBL" id="QCZ25069.1"/>
    </source>
</evidence>
<dbReference type="Proteomes" id="UP001152798">
    <property type="component" value="Chromosome 1"/>
</dbReference>
<organism evidence="4">
    <name type="scientific">Nezara viridula</name>
    <name type="common">Southern green stink bug</name>
    <name type="synonym">Cimex viridulus</name>
    <dbReference type="NCBI Taxonomy" id="85310"/>
    <lineage>
        <taxon>Eukaryota</taxon>
        <taxon>Metazoa</taxon>
        <taxon>Ecdysozoa</taxon>
        <taxon>Arthropoda</taxon>
        <taxon>Hexapoda</taxon>
        <taxon>Insecta</taxon>
        <taxon>Pterygota</taxon>
        <taxon>Neoptera</taxon>
        <taxon>Paraneoptera</taxon>
        <taxon>Hemiptera</taxon>
        <taxon>Heteroptera</taxon>
        <taxon>Panheteroptera</taxon>
        <taxon>Pentatomomorpha</taxon>
        <taxon>Pentatomoidea</taxon>
        <taxon>Pentatomidae</taxon>
        <taxon>Pentatominae</taxon>
        <taxon>Nezara</taxon>
    </lineage>
</organism>
<dbReference type="CDD" id="cd23992">
    <property type="entry name" value="PBP_GOBP"/>
    <property type="match status" value="1"/>
</dbReference>
<reference evidence="3" key="2">
    <citation type="submission" date="2022-01" db="EMBL/GenBank/DDBJ databases">
        <authorList>
            <person name="King R."/>
        </authorList>
    </citation>
    <scope>NUCLEOTIDE SEQUENCE</scope>
</reference>
<feature type="signal peptide" evidence="2">
    <location>
        <begin position="1"/>
        <end position="19"/>
    </location>
</feature>
<dbReference type="EMBL" id="MK753157">
    <property type="protein sequence ID" value="QCZ25069.1"/>
    <property type="molecule type" value="mRNA"/>
</dbReference>
<accession>A0A4Y5RE65</accession>
<protein>
    <submittedName>
        <fullName evidence="4">Odorant binding protein 12</fullName>
    </submittedName>
</protein>
<proteinExistence type="evidence at transcript level"/>
<dbReference type="SMART" id="SM00708">
    <property type="entry name" value="PhBP"/>
    <property type="match status" value="1"/>
</dbReference>
<dbReference type="OrthoDB" id="6599286at2759"/>
<dbReference type="Pfam" id="PF01395">
    <property type="entry name" value="PBP_GOBP"/>
    <property type="match status" value="1"/>
</dbReference>
<evidence type="ECO:0000256" key="2">
    <source>
        <dbReference type="SAM" id="SignalP"/>
    </source>
</evidence>
<dbReference type="SUPFAM" id="SSF47565">
    <property type="entry name" value="Insect pheromone/odorant-binding proteins"/>
    <property type="match status" value="1"/>
</dbReference>
<dbReference type="EMBL" id="OV725077">
    <property type="protein sequence ID" value="CAH1391412.1"/>
    <property type="molecule type" value="Genomic_DNA"/>
</dbReference>
<keyword evidence="5" id="KW-1185">Reference proteome</keyword>
<sequence>MNAVLCLTTLLAVIYLSEATPSGYNQELIASITECMKKYGLGKDEVVTVMKTYTPPADKEKECAVGCVMEKLGFIKDVTMIWDVVKASNPDRYDTPENVEKANQVVDACAKIVSGKGTDLCELGVKGITCLRDQTEKAQLQFPHFSFE</sequence>
<dbReference type="AlphaFoldDB" id="A0A4Y5RE65"/>
<evidence type="ECO:0000313" key="5">
    <source>
        <dbReference type="Proteomes" id="UP001152798"/>
    </source>
</evidence>
<dbReference type="GO" id="GO:0005549">
    <property type="term" value="F:odorant binding"/>
    <property type="evidence" value="ECO:0007669"/>
    <property type="project" value="InterPro"/>
</dbReference>
<name>A0A4Y5RE65_NEZVI</name>
<dbReference type="PANTHER" id="PTHR11857">
    <property type="entry name" value="ODORANT BINDING PROTEIN-RELATED"/>
    <property type="match status" value="1"/>
</dbReference>